<keyword evidence="1" id="KW-1133">Transmembrane helix</keyword>
<evidence type="ECO:0000313" key="2">
    <source>
        <dbReference type="EnsemblMetazoa" id="G32381.1:cds"/>
    </source>
</evidence>
<dbReference type="OrthoDB" id="10020794at2759"/>
<feature type="transmembrane region" description="Helical" evidence="1">
    <location>
        <begin position="354"/>
        <end position="374"/>
    </location>
</feature>
<dbReference type="PROSITE" id="PS51257">
    <property type="entry name" value="PROKAR_LIPOPROTEIN"/>
    <property type="match status" value="1"/>
</dbReference>
<dbReference type="AlphaFoldDB" id="A0A8W8MHU7"/>
<name>A0A8W8MHU7_MAGGI</name>
<keyword evidence="3" id="KW-1185">Reference proteome</keyword>
<proteinExistence type="predicted"/>
<keyword evidence="1" id="KW-0812">Transmembrane</keyword>
<evidence type="ECO:0000313" key="3">
    <source>
        <dbReference type="Proteomes" id="UP000005408"/>
    </source>
</evidence>
<dbReference type="Proteomes" id="UP000005408">
    <property type="component" value="Unassembled WGS sequence"/>
</dbReference>
<feature type="transmembrane region" description="Helical" evidence="1">
    <location>
        <begin position="137"/>
        <end position="158"/>
    </location>
</feature>
<protein>
    <submittedName>
        <fullName evidence="2">Uncharacterized protein</fullName>
    </submittedName>
</protein>
<organism evidence="2 3">
    <name type="scientific">Magallana gigas</name>
    <name type="common">Pacific oyster</name>
    <name type="synonym">Crassostrea gigas</name>
    <dbReference type="NCBI Taxonomy" id="29159"/>
    <lineage>
        <taxon>Eukaryota</taxon>
        <taxon>Metazoa</taxon>
        <taxon>Spiralia</taxon>
        <taxon>Lophotrochozoa</taxon>
        <taxon>Mollusca</taxon>
        <taxon>Bivalvia</taxon>
        <taxon>Autobranchia</taxon>
        <taxon>Pteriomorphia</taxon>
        <taxon>Ostreida</taxon>
        <taxon>Ostreoidea</taxon>
        <taxon>Ostreidae</taxon>
        <taxon>Magallana</taxon>
    </lineage>
</organism>
<dbReference type="EnsemblMetazoa" id="G32381.1">
    <property type="protein sequence ID" value="G32381.1:cds"/>
    <property type="gene ID" value="G32381"/>
</dbReference>
<accession>A0A8W8MHU7</accession>
<dbReference type="OMA" id="CEAIYMI"/>
<dbReference type="InterPro" id="IPR025333">
    <property type="entry name" value="DUF4239"/>
</dbReference>
<evidence type="ECO:0000256" key="1">
    <source>
        <dbReference type="SAM" id="Phobius"/>
    </source>
</evidence>
<dbReference type="Pfam" id="PF14023">
    <property type="entry name" value="Bestrophin-like"/>
    <property type="match status" value="1"/>
</dbReference>
<sequence length="442" mass="50403">MTVGLQRILIPSVLVVGCQISETFAGNSSALVLGKIRHIPSLTKIFLPPLILLALCTLGICFLLVCRVQKFVRKLQSRKRVDNVDFEIYHIETFSNDKRKTKTFKHSKTSNDLAFLSQFDLEVLNFLQHFSNKPIELLKIGTPALITIILGPFAILFYHSTTEFFWPMETFPELPNNNQCISCFLTPAGLVYAISFGFAFSSALGKQSEILSKVTEEISFIDQAATLTSKIKLTDHKIRMDIYQAIKCEAIYMILQIENRKASLFTHKSTADVKTAIWKILDLLQGEDNPDAHHIDDVMKRHLIDYISRLNNICSDDLSVLHSRTHWLMWVFLISLGFFSLYGVLMIQASSYRMELMMCVLTLFSISMLCYIVSDLDSPFSGFFRIDISIIVDVIYRLEVMHKMAALGFEETVCYPDSSRFTQKKYDDAEKVDPAMQIQTVC</sequence>
<feature type="transmembrane region" description="Helical" evidence="1">
    <location>
        <begin position="46"/>
        <end position="66"/>
    </location>
</feature>
<reference evidence="2" key="1">
    <citation type="submission" date="2022-08" db="UniProtKB">
        <authorList>
            <consortium name="EnsemblMetazoa"/>
        </authorList>
    </citation>
    <scope>IDENTIFICATION</scope>
    <source>
        <strain evidence="2">05x7-T-G4-1.051#20</strain>
    </source>
</reference>
<feature type="transmembrane region" description="Helical" evidence="1">
    <location>
        <begin position="327"/>
        <end position="347"/>
    </location>
</feature>
<keyword evidence="1" id="KW-0472">Membrane</keyword>